<sequence length="111" mass="12900">MCNDDDFHFEFDDLETDHLTLMMVALDDEYFIGHLKDDAEGRTWMEGAHLVDELDDGMTVELLEVPRFLIDPLQEVIVICNADEMRLLHTDLLLNLGHINDIPMLFNSTRH</sequence>
<dbReference type="EMBL" id="MZ475896">
    <property type="protein sequence ID" value="QYW04882.1"/>
    <property type="molecule type" value="Genomic_DNA"/>
</dbReference>
<evidence type="ECO:0000313" key="1">
    <source>
        <dbReference type="EMBL" id="QYW04882.1"/>
    </source>
</evidence>
<evidence type="ECO:0000313" key="2">
    <source>
        <dbReference type="Proteomes" id="UP000827609"/>
    </source>
</evidence>
<gene>
    <name evidence="1" type="ORF">pEaSNUABM7_00214</name>
</gene>
<organism evidence="1 2">
    <name type="scientific">Erwinia phage pEa_SNUABM_7</name>
    <dbReference type="NCBI Taxonomy" id="2866695"/>
    <lineage>
        <taxon>Viruses</taxon>
        <taxon>Duplodnaviria</taxon>
        <taxon>Heunggongvirae</taxon>
        <taxon>Uroviricota</taxon>
        <taxon>Caudoviricetes</taxon>
        <taxon>Snuvirus</taxon>
        <taxon>Snuvirus SNUABM7</taxon>
    </lineage>
</organism>
<accession>A0AAE7WSE7</accession>
<reference evidence="1" key="1">
    <citation type="submission" date="2021-06" db="EMBL/GenBank/DDBJ databases">
        <title>Complete genome sequence of Erwinia phage pEa_SNUABM_7.</title>
        <authorList>
            <person name="Kim S.G."/>
            <person name="Park S.C."/>
        </authorList>
    </citation>
    <scope>NUCLEOTIDE SEQUENCE</scope>
</reference>
<dbReference type="Proteomes" id="UP000827609">
    <property type="component" value="Segment"/>
</dbReference>
<proteinExistence type="predicted"/>
<protein>
    <submittedName>
        <fullName evidence="1">Uncharacterized protein</fullName>
    </submittedName>
</protein>
<name>A0AAE7WSE7_9CAUD</name>
<keyword evidence="2" id="KW-1185">Reference proteome</keyword>